<dbReference type="Proteomes" id="UP000247811">
    <property type="component" value="Unassembled WGS sequence"/>
</dbReference>
<protein>
    <submittedName>
        <fullName evidence="5">AraC family transcriptional regulator</fullName>
    </submittedName>
</protein>
<evidence type="ECO:0000259" key="4">
    <source>
        <dbReference type="PROSITE" id="PS01124"/>
    </source>
</evidence>
<dbReference type="AlphaFoldDB" id="A0A318HDG0"/>
<dbReference type="GO" id="GO:0003700">
    <property type="term" value="F:DNA-binding transcription factor activity"/>
    <property type="evidence" value="ECO:0007669"/>
    <property type="project" value="InterPro"/>
</dbReference>
<keyword evidence="2" id="KW-0238">DNA-binding</keyword>
<name>A0A318HDG0_9BURK</name>
<dbReference type="PRINTS" id="PR00032">
    <property type="entry name" value="HTHARAC"/>
</dbReference>
<dbReference type="PANTHER" id="PTHR47894">
    <property type="entry name" value="HTH-TYPE TRANSCRIPTIONAL REGULATOR GADX"/>
    <property type="match status" value="1"/>
</dbReference>
<proteinExistence type="predicted"/>
<dbReference type="GO" id="GO:0000976">
    <property type="term" value="F:transcription cis-regulatory region binding"/>
    <property type="evidence" value="ECO:0007669"/>
    <property type="project" value="TreeGrafter"/>
</dbReference>
<dbReference type="InterPro" id="IPR018060">
    <property type="entry name" value="HTH_AraC"/>
</dbReference>
<dbReference type="PANTHER" id="PTHR47894:SF1">
    <property type="entry name" value="HTH-TYPE TRANSCRIPTIONAL REGULATOR VQSM"/>
    <property type="match status" value="1"/>
</dbReference>
<keyword evidence="1" id="KW-0805">Transcription regulation</keyword>
<reference evidence="5 6" key="1">
    <citation type="submission" date="2018-05" db="EMBL/GenBank/DDBJ databases">
        <title>Genomic Encyclopedia of Type Strains, Phase IV (KMG-IV): sequencing the most valuable type-strain genomes for metagenomic binning, comparative biology and taxonomic classification.</title>
        <authorList>
            <person name="Goeker M."/>
        </authorList>
    </citation>
    <scope>NUCLEOTIDE SEQUENCE [LARGE SCALE GENOMIC DNA]</scope>
    <source>
        <strain evidence="5 6">DSM 566</strain>
    </source>
</reference>
<evidence type="ECO:0000256" key="3">
    <source>
        <dbReference type="ARBA" id="ARBA00023163"/>
    </source>
</evidence>
<dbReference type="GO" id="GO:0005829">
    <property type="term" value="C:cytosol"/>
    <property type="evidence" value="ECO:0007669"/>
    <property type="project" value="TreeGrafter"/>
</dbReference>
<dbReference type="EMBL" id="QJJS01000004">
    <property type="protein sequence ID" value="PXW97506.1"/>
    <property type="molecule type" value="Genomic_DNA"/>
</dbReference>
<dbReference type="InterPro" id="IPR020449">
    <property type="entry name" value="Tscrpt_reg_AraC-type_HTH"/>
</dbReference>
<comment type="caution">
    <text evidence="5">The sequence shown here is derived from an EMBL/GenBank/DDBJ whole genome shotgun (WGS) entry which is preliminary data.</text>
</comment>
<dbReference type="InterPro" id="IPR009057">
    <property type="entry name" value="Homeodomain-like_sf"/>
</dbReference>
<evidence type="ECO:0000313" key="6">
    <source>
        <dbReference type="Proteomes" id="UP000247811"/>
    </source>
</evidence>
<dbReference type="Gene3D" id="1.10.10.60">
    <property type="entry name" value="Homeodomain-like"/>
    <property type="match status" value="1"/>
</dbReference>
<gene>
    <name evidence="5" type="ORF">C7444_104108</name>
</gene>
<accession>A0A318HDG0</accession>
<organism evidence="5 6">
    <name type="scientific">Sphaerotilus hippei</name>
    <dbReference type="NCBI Taxonomy" id="744406"/>
    <lineage>
        <taxon>Bacteria</taxon>
        <taxon>Pseudomonadati</taxon>
        <taxon>Pseudomonadota</taxon>
        <taxon>Betaproteobacteria</taxon>
        <taxon>Burkholderiales</taxon>
        <taxon>Sphaerotilaceae</taxon>
        <taxon>Sphaerotilus</taxon>
    </lineage>
</organism>
<dbReference type="RefSeq" id="WP_245909424.1">
    <property type="nucleotide sequence ID" value="NZ_QJJS01000004.1"/>
</dbReference>
<dbReference type="SUPFAM" id="SSF46689">
    <property type="entry name" value="Homeodomain-like"/>
    <property type="match status" value="1"/>
</dbReference>
<sequence>MTAAASVLAFFATRSRWPIIVPMQASSTERDDPIERDTVSMYFVQAAVARLDAAATERVLAAAGIPTALLGATAARVPAPAFSQLWLAVARELDDEFFGLDRRAMKVGSFALLCQAVLGCENLDRALRRMLRGLALFLDEVRGELHVEGGRAELRLINRIEGAAQRRFADETFLILVHGLACWLAGRRIELQQVEFAHDRPPHAGEYTLMYSQHVGFDAPFTCMRFDARALSSPVVQTAATLATFLRHCPQSVFLRYKNHDSWTARLRRRLRGCAGSDTWPVLQDVAAELGTTPTTLRRRLEAEGTSYQGIKDQLRSDLAIDRLCHGTLSIDEIGAELGFHDASAFHRAFKRWNGLQPGEYRRRRLEPAGESR</sequence>
<keyword evidence="3" id="KW-0804">Transcription</keyword>
<keyword evidence="6" id="KW-1185">Reference proteome</keyword>
<evidence type="ECO:0000256" key="2">
    <source>
        <dbReference type="ARBA" id="ARBA00023125"/>
    </source>
</evidence>
<dbReference type="Pfam" id="PF12833">
    <property type="entry name" value="HTH_18"/>
    <property type="match status" value="1"/>
</dbReference>
<dbReference type="PROSITE" id="PS01124">
    <property type="entry name" value="HTH_ARAC_FAMILY_2"/>
    <property type="match status" value="1"/>
</dbReference>
<dbReference type="InterPro" id="IPR032687">
    <property type="entry name" value="AraC-type_N"/>
</dbReference>
<feature type="domain" description="HTH araC/xylS-type" evidence="4">
    <location>
        <begin position="265"/>
        <end position="364"/>
    </location>
</feature>
<dbReference type="SMART" id="SM00342">
    <property type="entry name" value="HTH_ARAC"/>
    <property type="match status" value="1"/>
</dbReference>
<dbReference type="Pfam" id="PF12625">
    <property type="entry name" value="Arabinose_bd"/>
    <property type="match status" value="1"/>
</dbReference>
<evidence type="ECO:0000313" key="5">
    <source>
        <dbReference type="EMBL" id="PXW97506.1"/>
    </source>
</evidence>
<evidence type="ECO:0000256" key="1">
    <source>
        <dbReference type="ARBA" id="ARBA00023015"/>
    </source>
</evidence>